<dbReference type="Proteomes" id="UP001500740">
    <property type="component" value="Unassembled WGS sequence"/>
</dbReference>
<feature type="transmembrane region" description="Helical" evidence="1">
    <location>
        <begin position="5"/>
        <end position="23"/>
    </location>
</feature>
<accession>A0ABP3JKT4</accession>
<feature type="transmembrane region" description="Helical" evidence="1">
    <location>
        <begin position="35"/>
        <end position="54"/>
    </location>
</feature>
<keyword evidence="3" id="KW-1185">Reference proteome</keyword>
<keyword evidence="1" id="KW-0472">Membrane</keyword>
<proteinExistence type="predicted"/>
<keyword evidence="1" id="KW-0812">Transmembrane</keyword>
<feature type="transmembrane region" description="Helical" evidence="1">
    <location>
        <begin position="93"/>
        <end position="116"/>
    </location>
</feature>
<dbReference type="EMBL" id="BAAACZ010000005">
    <property type="protein sequence ID" value="GAA0454631.1"/>
    <property type="molecule type" value="Genomic_DNA"/>
</dbReference>
<comment type="caution">
    <text evidence="2">The sequence shown here is derived from an EMBL/GenBank/DDBJ whole genome shotgun (WGS) entry which is preliminary data.</text>
</comment>
<name>A0ABP3JKT4_9BACI</name>
<evidence type="ECO:0000256" key="1">
    <source>
        <dbReference type="SAM" id="Phobius"/>
    </source>
</evidence>
<keyword evidence="1" id="KW-1133">Transmembrane helix</keyword>
<sequence>MKTLFILLSLIQVPLLILYVDYYERFVGDVTWIGYNHYLILLYIGFAIMLGIVGSHIPRRWFWIVCLITVLTQIGLMSILTDTEHNWYFKPFGILRTLFLSASFYIIIQSFIRFIWVKFKKEMQL</sequence>
<organism evidence="2 3">
    <name type="scientific">Alkalibacillus silvisoli</name>
    <dbReference type="NCBI Taxonomy" id="392823"/>
    <lineage>
        <taxon>Bacteria</taxon>
        <taxon>Bacillati</taxon>
        <taxon>Bacillota</taxon>
        <taxon>Bacilli</taxon>
        <taxon>Bacillales</taxon>
        <taxon>Bacillaceae</taxon>
        <taxon>Alkalibacillus</taxon>
    </lineage>
</organism>
<feature type="transmembrane region" description="Helical" evidence="1">
    <location>
        <begin position="61"/>
        <end position="81"/>
    </location>
</feature>
<evidence type="ECO:0000313" key="2">
    <source>
        <dbReference type="EMBL" id="GAA0454631.1"/>
    </source>
</evidence>
<gene>
    <name evidence="2" type="ORF">GCM10008935_06890</name>
</gene>
<evidence type="ECO:0000313" key="3">
    <source>
        <dbReference type="Proteomes" id="UP001500740"/>
    </source>
</evidence>
<protein>
    <submittedName>
        <fullName evidence="2">Uncharacterized protein</fullName>
    </submittedName>
</protein>
<reference evidence="3" key="1">
    <citation type="journal article" date="2019" name="Int. J. Syst. Evol. Microbiol.">
        <title>The Global Catalogue of Microorganisms (GCM) 10K type strain sequencing project: providing services to taxonomists for standard genome sequencing and annotation.</title>
        <authorList>
            <consortium name="The Broad Institute Genomics Platform"/>
            <consortium name="The Broad Institute Genome Sequencing Center for Infectious Disease"/>
            <person name="Wu L."/>
            <person name="Ma J."/>
        </authorList>
    </citation>
    <scope>NUCLEOTIDE SEQUENCE [LARGE SCALE GENOMIC DNA]</scope>
    <source>
        <strain evidence="3">JCM 14193</strain>
    </source>
</reference>